<gene>
    <name evidence="1" type="ORF">EV182_002353</name>
</gene>
<sequence>MNVFRRPKLSIHLDSPRVLLRGSSQDASGTIISGCIVMELPRPAHIKSLTLQFRGLSTMAWKYIVHNIEHEFSNDAVPIESTKTLIAPCDNGNTGTLKAGRYEYPFSIPIPGDLPETITTPYASTAYYFDAVLRTSLWTPRVSCRREVIIARDLTASGYSGPGPIDLSHLWQDMLDMHLVVHEGAFKDGQPITAYFTFQPRVKGIRLQQVVLLMKEYVEYYAPGAPEKTLSRVVDKSIKKYTPDSLMRAVDIAATLDTTPNACARPSISGSSNVSAAESRCNTVELCRELGYPILPTESTLPPEIVDGSGVLLTHELIDKLSIQVPTSRDDIQYDQTTPLINIRHRIKLGVLFSDPLGTPRMIWLNGPVSIMPVVDACEEVLPALPSYEGSRRDLLVAVDGSDGAAVYRPSIGGQSILSSSDGMRSQGSFDIAGFESIDDIPDYHNSEQQADEVVAAESSNNDDDDDALRSPPPRYSAIVTTTATSPSMADLTVPCAMFVHSNMSMASFYDGSTSSNGLSALLQRRRSKRSASQPRQPTSHSPTAMPTSCTSQQQQQSSPPQQQQQRQRQLSSASSSPSSSLRRTSPKVVKFSPPPSTKSTTSIDATLGSSSSRVAVHSRTSNGSLDSTTTTTSSISSSVICSDVDGSGASNLSDAATAGSQSLPTTTHNLHSRIGSGGTSGSRSTPDTIRGYEGIKAHQTSTYPTLNVLRKRQFTIASPSLRPSPLQNQVLHYRAQSSDSVKTLIPDHDATSLGTVVAATNAVSTSLSSSTASHKQNSTAALSRIKTPMTSTPTSQQFVI</sequence>
<proteinExistence type="predicted"/>
<evidence type="ECO:0000313" key="2">
    <source>
        <dbReference type="Proteomes" id="UP001145114"/>
    </source>
</evidence>
<keyword evidence="2" id="KW-1185">Reference proteome</keyword>
<dbReference type="Proteomes" id="UP001145114">
    <property type="component" value="Unassembled WGS sequence"/>
</dbReference>
<reference evidence="1" key="1">
    <citation type="submission" date="2022-06" db="EMBL/GenBank/DDBJ databases">
        <title>Phylogenomic reconstructions and comparative analyses of Kickxellomycotina fungi.</title>
        <authorList>
            <person name="Reynolds N.K."/>
            <person name="Stajich J.E."/>
            <person name="Barry K."/>
            <person name="Grigoriev I.V."/>
            <person name="Crous P."/>
            <person name="Smith M.E."/>
        </authorList>
    </citation>
    <scope>NUCLEOTIDE SEQUENCE</scope>
    <source>
        <strain evidence="1">RSA 2271</strain>
    </source>
</reference>
<protein>
    <submittedName>
        <fullName evidence="1">Uncharacterized protein</fullName>
    </submittedName>
</protein>
<dbReference type="EMBL" id="JAMZIH010005618">
    <property type="protein sequence ID" value="KAJ1674890.1"/>
    <property type="molecule type" value="Genomic_DNA"/>
</dbReference>
<accession>A0ACC1HHQ6</accession>
<evidence type="ECO:0000313" key="1">
    <source>
        <dbReference type="EMBL" id="KAJ1674890.1"/>
    </source>
</evidence>
<organism evidence="1 2">
    <name type="scientific">Spiromyces aspiralis</name>
    <dbReference type="NCBI Taxonomy" id="68401"/>
    <lineage>
        <taxon>Eukaryota</taxon>
        <taxon>Fungi</taxon>
        <taxon>Fungi incertae sedis</taxon>
        <taxon>Zoopagomycota</taxon>
        <taxon>Kickxellomycotina</taxon>
        <taxon>Kickxellomycetes</taxon>
        <taxon>Kickxellales</taxon>
        <taxon>Kickxellaceae</taxon>
        <taxon>Spiromyces</taxon>
    </lineage>
</organism>
<name>A0ACC1HHQ6_9FUNG</name>
<comment type="caution">
    <text evidence="1">The sequence shown here is derived from an EMBL/GenBank/DDBJ whole genome shotgun (WGS) entry which is preliminary data.</text>
</comment>